<dbReference type="EMBL" id="SNYJ01000008">
    <property type="protein sequence ID" value="TDQ39195.1"/>
    <property type="molecule type" value="Genomic_DNA"/>
</dbReference>
<reference evidence="1 2" key="1">
    <citation type="submission" date="2019-03" db="EMBL/GenBank/DDBJ databases">
        <title>Genomic Encyclopedia of Type Strains, Phase IV (KMG-IV): sequencing the most valuable type-strain genomes for metagenomic binning, comparative biology and taxonomic classification.</title>
        <authorList>
            <person name="Goeker M."/>
        </authorList>
    </citation>
    <scope>NUCLEOTIDE SEQUENCE [LARGE SCALE GENOMIC DNA]</scope>
    <source>
        <strain evidence="1 2">DSM 28697</strain>
    </source>
</reference>
<keyword evidence="2" id="KW-1185">Reference proteome</keyword>
<proteinExistence type="predicted"/>
<protein>
    <submittedName>
        <fullName evidence="1">Uncharacterized protein</fullName>
    </submittedName>
</protein>
<accession>A0A4R6U434</accession>
<evidence type="ECO:0000313" key="1">
    <source>
        <dbReference type="EMBL" id="TDQ39195.1"/>
    </source>
</evidence>
<name>A0A4R6U434_9BACI</name>
<sequence length="53" mass="6139">MTQQQALKNVVMFLEVEDIWGKRGFKKIADHAAKQRDKYWQIYLDGGVKDAGI</sequence>
<comment type="caution">
    <text evidence="1">The sequence shown here is derived from an EMBL/GenBank/DDBJ whole genome shotgun (WGS) entry which is preliminary data.</text>
</comment>
<dbReference type="Proteomes" id="UP000295632">
    <property type="component" value="Unassembled WGS sequence"/>
</dbReference>
<evidence type="ECO:0000313" key="2">
    <source>
        <dbReference type="Proteomes" id="UP000295632"/>
    </source>
</evidence>
<organism evidence="1 2">
    <name type="scientific">Aureibacillus halotolerans</name>
    <dbReference type="NCBI Taxonomy" id="1508390"/>
    <lineage>
        <taxon>Bacteria</taxon>
        <taxon>Bacillati</taxon>
        <taxon>Bacillota</taxon>
        <taxon>Bacilli</taxon>
        <taxon>Bacillales</taxon>
        <taxon>Bacillaceae</taxon>
        <taxon>Aureibacillus</taxon>
    </lineage>
</organism>
<dbReference type="RefSeq" id="WP_166639266.1">
    <property type="nucleotide sequence ID" value="NZ_SNYJ01000008.1"/>
</dbReference>
<gene>
    <name evidence="1" type="ORF">EV213_108147</name>
</gene>
<dbReference type="AlphaFoldDB" id="A0A4R6U434"/>